<protein>
    <submittedName>
        <fullName evidence="2">Ribosomal N-acetyltransferase YdaF</fullName>
        <ecNumber evidence="2">2.3.1.-</ecNumber>
    </submittedName>
</protein>
<comment type="caution">
    <text evidence="2">The sequence shown here is derived from an EMBL/GenBank/DDBJ whole genome shotgun (WGS) entry which is preliminary data.</text>
</comment>
<organism evidence="2 3">
    <name type="scientific">Pseudoalteromonas haloplanktis</name>
    <name type="common">Alteromonas haloplanktis</name>
    <dbReference type="NCBI Taxonomy" id="228"/>
    <lineage>
        <taxon>Bacteria</taxon>
        <taxon>Pseudomonadati</taxon>
        <taxon>Pseudomonadota</taxon>
        <taxon>Gammaproteobacteria</taxon>
        <taxon>Alteromonadales</taxon>
        <taxon>Pseudoalteromonadaceae</taxon>
        <taxon>Pseudoalteromonas</taxon>
    </lineage>
</organism>
<name>A0A9W4R034_PSEHA</name>
<keyword evidence="2" id="KW-0808">Transferase</keyword>
<dbReference type="GO" id="GO:0016747">
    <property type="term" value="F:acyltransferase activity, transferring groups other than amino-acyl groups"/>
    <property type="evidence" value="ECO:0007669"/>
    <property type="project" value="InterPro"/>
</dbReference>
<reference evidence="2" key="1">
    <citation type="submission" date="2022-07" db="EMBL/GenBank/DDBJ databases">
        <authorList>
            <person name="Criscuolo A."/>
        </authorList>
    </citation>
    <scope>NUCLEOTIDE SEQUENCE</scope>
    <source>
        <strain evidence="2">CIP103197</strain>
    </source>
</reference>
<evidence type="ECO:0000313" key="2">
    <source>
        <dbReference type="EMBL" id="CAH9060913.1"/>
    </source>
</evidence>
<dbReference type="SUPFAM" id="SSF55729">
    <property type="entry name" value="Acyl-CoA N-acyltransferases (Nat)"/>
    <property type="match status" value="1"/>
</dbReference>
<dbReference type="PANTHER" id="PTHR43328:SF1">
    <property type="entry name" value="N-ACETYLTRANSFERASE DOMAIN-CONTAINING PROTEIN"/>
    <property type="match status" value="1"/>
</dbReference>
<dbReference type="InterPro" id="IPR000182">
    <property type="entry name" value="GNAT_dom"/>
</dbReference>
<dbReference type="EC" id="2.3.1.-" evidence="2"/>
<keyword evidence="2" id="KW-0012">Acyltransferase</keyword>
<dbReference type="InterPro" id="IPR016181">
    <property type="entry name" value="Acyl_CoA_acyltransferase"/>
</dbReference>
<proteinExistence type="predicted"/>
<dbReference type="Proteomes" id="UP001152447">
    <property type="component" value="Unassembled WGS sequence"/>
</dbReference>
<evidence type="ECO:0000259" key="1">
    <source>
        <dbReference type="PROSITE" id="PS51186"/>
    </source>
</evidence>
<keyword evidence="3" id="KW-1185">Reference proteome</keyword>
<accession>A0A9W4R034</accession>
<sequence>MNCFSLFKRLKLAKLLADNNKLICSMITLRAFKQHDICQIVTILNDQQVARYLSSKIPFPYTQADANWWVNEGAKCGIIKAIEVDGLCVGCIGVIPGEFEYSRSGEIGYWLSQQYWGQGIITQAIELITKEVFESTNLNRIHAAVFAGNAGSIKALLKSGFNTEAILKQAIYKNGHYFDSHIFSMLKTE</sequence>
<dbReference type="PANTHER" id="PTHR43328">
    <property type="entry name" value="ACETYLTRANSFERASE-RELATED"/>
    <property type="match status" value="1"/>
</dbReference>
<dbReference type="EMBL" id="CAMAPB010000034">
    <property type="protein sequence ID" value="CAH9060913.1"/>
    <property type="molecule type" value="Genomic_DNA"/>
</dbReference>
<dbReference type="AlphaFoldDB" id="A0A9W4R034"/>
<gene>
    <name evidence="2" type="primary">ydaF</name>
    <name evidence="2" type="ORF">PSEHALCIP103_02380</name>
</gene>
<dbReference type="PROSITE" id="PS51186">
    <property type="entry name" value="GNAT"/>
    <property type="match status" value="1"/>
</dbReference>
<dbReference type="Gene3D" id="3.40.630.30">
    <property type="match status" value="1"/>
</dbReference>
<feature type="domain" description="N-acetyltransferase" evidence="1">
    <location>
        <begin position="27"/>
        <end position="184"/>
    </location>
</feature>
<evidence type="ECO:0000313" key="3">
    <source>
        <dbReference type="Proteomes" id="UP001152447"/>
    </source>
</evidence>
<dbReference type="Pfam" id="PF13302">
    <property type="entry name" value="Acetyltransf_3"/>
    <property type="match status" value="1"/>
</dbReference>